<keyword evidence="2" id="KW-1185">Reference proteome</keyword>
<dbReference type="KEGG" id="psuu:Psuf_006890"/>
<protein>
    <submittedName>
        <fullName evidence="1">Uncharacterized protein</fullName>
    </submittedName>
</protein>
<reference evidence="1 2" key="2">
    <citation type="submission" date="2020-03" db="EMBL/GenBank/DDBJ databases">
        <authorList>
            <person name="Ichikawa N."/>
            <person name="Kimura A."/>
            <person name="Kitahashi Y."/>
            <person name="Uohara A."/>
        </authorList>
    </citation>
    <scope>NUCLEOTIDE SEQUENCE [LARGE SCALE GENOMIC DNA]</scope>
    <source>
        <strain evidence="1 2">NBRC 105367</strain>
    </source>
</reference>
<dbReference type="AlphaFoldDB" id="A0A6F8YBA6"/>
<gene>
    <name evidence="1" type="ORF">Psuf_006890</name>
</gene>
<evidence type="ECO:0000313" key="1">
    <source>
        <dbReference type="EMBL" id="BCB83376.1"/>
    </source>
</evidence>
<organism evidence="1 2">
    <name type="scientific">Phytohabitans suffuscus</name>
    <dbReference type="NCBI Taxonomy" id="624315"/>
    <lineage>
        <taxon>Bacteria</taxon>
        <taxon>Bacillati</taxon>
        <taxon>Actinomycetota</taxon>
        <taxon>Actinomycetes</taxon>
        <taxon>Micromonosporales</taxon>
        <taxon>Micromonosporaceae</taxon>
    </lineage>
</organism>
<reference evidence="1 2" key="1">
    <citation type="submission" date="2020-03" db="EMBL/GenBank/DDBJ databases">
        <title>Whole genome shotgun sequence of Phytohabitans suffuscus NBRC 105367.</title>
        <authorList>
            <person name="Komaki H."/>
            <person name="Tamura T."/>
        </authorList>
    </citation>
    <scope>NUCLEOTIDE SEQUENCE [LARGE SCALE GENOMIC DNA]</scope>
    <source>
        <strain evidence="1 2">NBRC 105367</strain>
    </source>
</reference>
<name>A0A6F8YBA6_9ACTN</name>
<proteinExistence type="predicted"/>
<sequence>MEARAWYADIRQRNEVAISGERLLRLPGWALRRHPDEVLADLRAALCAAGSVDRGTDPPLWGQFHTTICCREPRVRGRRRIRPGLLSSSG</sequence>
<accession>A0A6F8YBA6</accession>
<dbReference type="EMBL" id="AP022871">
    <property type="protein sequence ID" value="BCB83376.1"/>
    <property type="molecule type" value="Genomic_DNA"/>
</dbReference>
<evidence type="ECO:0000313" key="2">
    <source>
        <dbReference type="Proteomes" id="UP000503011"/>
    </source>
</evidence>
<dbReference type="Proteomes" id="UP000503011">
    <property type="component" value="Chromosome"/>
</dbReference>